<dbReference type="AlphaFoldDB" id="M5U6F7"/>
<dbReference type="RefSeq" id="WP_008675851.1">
    <property type="nucleotide sequence ID" value="NZ_ANOH01000113.1"/>
</dbReference>
<proteinExistence type="predicted"/>
<evidence type="ECO:0000313" key="2">
    <source>
        <dbReference type="EMBL" id="EMI57052.1"/>
    </source>
</evidence>
<evidence type="ECO:0000313" key="3">
    <source>
        <dbReference type="Proteomes" id="UP000011885"/>
    </source>
</evidence>
<comment type="caution">
    <text evidence="2">The sequence shown here is derived from an EMBL/GenBank/DDBJ whole genome shotgun (WGS) entry which is preliminary data.</text>
</comment>
<accession>M5U6F7</accession>
<name>M5U6F7_9BACT</name>
<protein>
    <recommendedName>
        <fullName evidence="4">DUF2997 domain-containing protein</fullName>
    </recommendedName>
</protein>
<dbReference type="InterPro" id="IPR021375">
    <property type="entry name" value="DUF2997"/>
</dbReference>
<organism evidence="2 3">
    <name type="scientific">Rhodopirellula sallentina SM41</name>
    <dbReference type="NCBI Taxonomy" id="1263870"/>
    <lineage>
        <taxon>Bacteria</taxon>
        <taxon>Pseudomonadati</taxon>
        <taxon>Planctomycetota</taxon>
        <taxon>Planctomycetia</taxon>
        <taxon>Pirellulales</taxon>
        <taxon>Pirellulaceae</taxon>
        <taxon>Rhodopirellula</taxon>
    </lineage>
</organism>
<dbReference type="Proteomes" id="UP000011885">
    <property type="component" value="Unassembled WGS sequence"/>
</dbReference>
<dbReference type="Pfam" id="PF11211">
    <property type="entry name" value="DUF2997"/>
    <property type="match status" value="1"/>
</dbReference>
<feature type="region of interest" description="Disordered" evidence="1">
    <location>
        <begin position="40"/>
        <end position="64"/>
    </location>
</feature>
<dbReference type="EMBL" id="ANOH01000113">
    <property type="protein sequence ID" value="EMI57052.1"/>
    <property type="molecule type" value="Genomic_DNA"/>
</dbReference>
<dbReference type="OrthoDB" id="288620at2"/>
<dbReference type="PATRIC" id="fig|1263870.3.peg.1567"/>
<reference evidence="2 3" key="1">
    <citation type="journal article" date="2013" name="Mar. Genomics">
        <title>Expression of sulfatases in Rhodopirellula baltica and the diversity of sulfatases in the genus Rhodopirellula.</title>
        <authorList>
            <person name="Wegner C.E."/>
            <person name="Richter-Heitmann T."/>
            <person name="Klindworth A."/>
            <person name="Klockow C."/>
            <person name="Richter M."/>
            <person name="Achstetter T."/>
            <person name="Glockner F.O."/>
            <person name="Harder J."/>
        </authorList>
    </citation>
    <scope>NUCLEOTIDE SEQUENCE [LARGE SCALE GENOMIC DNA]</scope>
    <source>
        <strain evidence="2 3">SM41</strain>
    </source>
</reference>
<gene>
    <name evidence="2" type="ORF">RSSM_01462</name>
</gene>
<evidence type="ECO:0008006" key="4">
    <source>
        <dbReference type="Google" id="ProtNLM"/>
    </source>
</evidence>
<feature type="compositionally biased region" description="Polar residues" evidence="1">
    <location>
        <begin position="53"/>
        <end position="64"/>
    </location>
</feature>
<sequence>MKQITILVAADGSSTIETTGFTGAQCQQASEFLEEALGERQSHRLKPEYYQPVANQQSQQARQS</sequence>
<keyword evidence="3" id="KW-1185">Reference proteome</keyword>
<evidence type="ECO:0000256" key="1">
    <source>
        <dbReference type="SAM" id="MobiDB-lite"/>
    </source>
</evidence>